<dbReference type="AlphaFoldDB" id="A0A078LYA8"/>
<dbReference type="CDD" id="cd15904">
    <property type="entry name" value="TSPO_MBR"/>
    <property type="match status" value="1"/>
</dbReference>
<keyword evidence="4 6" id="KW-1133">Transmembrane helix</keyword>
<evidence type="ECO:0000256" key="2">
    <source>
        <dbReference type="ARBA" id="ARBA00007524"/>
    </source>
</evidence>
<reference evidence="7 8" key="1">
    <citation type="submission" date="2014-07" db="EMBL/GenBank/DDBJ databases">
        <authorList>
            <person name="Urmite Genomes Urmite Genomes"/>
        </authorList>
    </citation>
    <scope>NUCLEOTIDE SEQUENCE [LARGE SCALE GENOMIC DNA]</scope>
    <source>
        <strain evidence="7 8">13MG44_air</strain>
    </source>
</reference>
<accession>A0A078LYA8</accession>
<organism evidence="7 8">
    <name type="scientific">Jeotgalicoccus saudimassiliensis</name>
    <dbReference type="NCBI Taxonomy" id="1461582"/>
    <lineage>
        <taxon>Bacteria</taxon>
        <taxon>Bacillati</taxon>
        <taxon>Bacillota</taxon>
        <taxon>Bacilli</taxon>
        <taxon>Bacillales</taxon>
        <taxon>Staphylococcaceae</taxon>
        <taxon>Jeotgalicoccus</taxon>
    </lineage>
</organism>
<keyword evidence="3 6" id="KW-0812">Transmembrane</keyword>
<dbReference type="PANTHER" id="PTHR10057">
    <property type="entry name" value="PERIPHERAL-TYPE BENZODIAZEPINE RECEPTOR"/>
    <property type="match status" value="1"/>
</dbReference>
<evidence type="ECO:0000256" key="5">
    <source>
        <dbReference type="ARBA" id="ARBA00023136"/>
    </source>
</evidence>
<dbReference type="Proteomes" id="UP000044136">
    <property type="component" value="Unassembled WGS sequence"/>
</dbReference>
<evidence type="ECO:0000313" key="8">
    <source>
        <dbReference type="Proteomes" id="UP000044136"/>
    </source>
</evidence>
<dbReference type="RefSeq" id="WP_035807421.1">
    <property type="nucleotide sequence ID" value="NZ_CCSE01000001.1"/>
</dbReference>
<protein>
    <submittedName>
        <fullName evidence="7">TspO/MBR family protein</fullName>
    </submittedName>
</protein>
<comment type="subcellular location">
    <subcellularLocation>
        <location evidence="1">Membrane</location>
        <topology evidence="1">Multi-pass membrane protein</topology>
    </subcellularLocation>
</comment>
<dbReference type="OrthoDB" id="9795496at2"/>
<dbReference type="GO" id="GO:0033013">
    <property type="term" value="P:tetrapyrrole metabolic process"/>
    <property type="evidence" value="ECO:0007669"/>
    <property type="project" value="UniProtKB-ARBA"/>
</dbReference>
<dbReference type="HOGENOM" id="CLU_091805_2_0_9"/>
<feature type="transmembrane region" description="Helical" evidence="6">
    <location>
        <begin position="128"/>
        <end position="151"/>
    </location>
</feature>
<dbReference type="eggNOG" id="COG3476">
    <property type="taxonomic scope" value="Bacteria"/>
</dbReference>
<dbReference type="FunFam" id="1.20.1260.100:FF:000001">
    <property type="entry name" value="translocator protein 2"/>
    <property type="match status" value="1"/>
</dbReference>
<keyword evidence="5 6" id="KW-0472">Membrane</keyword>
<comment type="similarity">
    <text evidence="2">Belongs to the TspO/BZRP family.</text>
</comment>
<name>A0A078LYA8_9STAP</name>
<dbReference type="Pfam" id="PF03073">
    <property type="entry name" value="TspO_MBR"/>
    <property type="match status" value="1"/>
</dbReference>
<feature type="transmembrane region" description="Helical" evidence="6">
    <location>
        <begin position="102"/>
        <end position="121"/>
    </location>
</feature>
<gene>
    <name evidence="7" type="ORF">BN1048_00114</name>
</gene>
<dbReference type="GO" id="GO:0016020">
    <property type="term" value="C:membrane"/>
    <property type="evidence" value="ECO:0007669"/>
    <property type="project" value="UniProtKB-SubCell"/>
</dbReference>
<dbReference type="PIRSF" id="PIRSF005859">
    <property type="entry name" value="PBR"/>
    <property type="match status" value="1"/>
</dbReference>
<dbReference type="InterPro" id="IPR038330">
    <property type="entry name" value="TspO/MBR-related_sf"/>
</dbReference>
<evidence type="ECO:0000256" key="6">
    <source>
        <dbReference type="SAM" id="Phobius"/>
    </source>
</evidence>
<dbReference type="InterPro" id="IPR004307">
    <property type="entry name" value="TspO_MBR"/>
</dbReference>
<dbReference type="Gene3D" id="1.20.1260.100">
    <property type="entry name" value="TspO/MBR protein"/>
    <property type="match status" value="1"/>
</dbReference>
<dbReference type="PANTHER" id="PTHR10057:SF0">
    <property type="entry name" value="TRANSLOCATOR PROTEIN"/>
    <property type="match status" value="1"/>
</dbReference>
<evidence type="ECO:0000256" key="3">
    <source>
        <dbReference type="ARBA" id="ARBA00022692"/>
    </source>
</evidence>
<proteinExistence type="inferred from homology"/>
<evidence type="ECO:0000313" key="7">
    <source>
        <dbReference type="EMBL" id="CDZ98995.1"/>
    </source>
</evidence>
<evidence type="ECO:0000256" key="4">
    <source>
        <dbReference type="ARBA" id="ARBA00022989"/>
    </source>
</evidence>
<keyword evidence="8" id="KW-1185">Reference proteome</keyword>
<evidence type="ECO:0000256" key="1">
    <source>
        <dbReference type="ARBA" id="ARBA00004141"/>
    </source>
</evidence>
<sequence>MNKLERITDIALPVIGGSVVGLLTTQYAKEDFQKYKQPPFSPPKEAFGIVWPILYTTMGIARTITKSSRKDSSANAYLYHSQLGLNYLWSLLYFKFKLRGTALIESYVLFASVLLTTVAFYKTNKVAGLLLVPYVAWTAYATYLNAGFVALNQDKEEYAEDI</sequence>
<dbReference type="EMBL" id="CCSE01000001">
    <property type="protein sequence ID" value="CDZ98995.1"/>
    <property type="molecule type" value="Genomic_DNA"/>
</dbReference>